<dbReference type="InterPro" id="IPR036249">
    <property type="entry name" value="Thioredoxin-like_sf"/>
</dbReference>
<keyword evidence="2" id="KW-1185">Reference proteome</keyword>
<dbReference type="AlphaFoldDB" id="A0A1M7Z441"/>
<name>A0A1M7Z441_9BACT</name>
<sequence>MKHKRELVFVCSGSDCKKAGSKQLKKGLKKELSDGPWKGCCKLISTKCMDMCKSSPLAIVDNHFIKKADQSKVTLAIKKALDKQGS</sequence>
<dbReference type="STRING" id="1073327.SAMN04488108_0242"/>
<dbReference type="CDD" id="cd02980">
    <property type="entry name" value="TRX_Fd_family"/>
    <property type="match status" value="1"/>
</dbReference>
<evidence type="ECO:0000313" key="1">
    <source>
        <dbReference type="EMBL" id="SHO59604.1"/>
    </source>
</evidence>
<dbReference type="SUPFAM" id="SSF52833">
    <property type="entry name" value="Thioredoxin-like"/>
    <property type="match status" value="1"/>
</dbReference>
<dbReference type="EMBL" id="FRXN01000001">
    <property type="protein sequence ID" value="SHO59604.1"/>
    <property type="molecule type" value="Genomic_DNA"/>
</dbReference>
<evidence type="ECO:0000313" key="2">
    <source>
        <dbReference type="Proteomes" id="UP000184609"/>
    </source>
</evidence>
<dbReference type="OrthoDB" id="9800692at2"/>
<dbReference type="RefSeq" id="WP_073569927.1">
    <property type="nucleotide sequence ID" value="NZ_FRXN01000001.1"/>
</dbReference>
<organism evidence="1 2">
    <name type="scientific">Algoriphagus zhangzhouensis</name>
    <dbReference type="NCBI Taxonomy" id="1073327"/>
    <lineage>
        <taxon>Bacteria</taxon>
        <taxon>Pseudomonadati</taxon>
        <taxon>Bacteroidota</taxon>
        <taxon>Cytophagia</taxon>
        <taxon>Cytophagales</taxon>
        <taxon>Cyclobacteriaceae</taxon>
        <taxon>Algoriphagus</taxon>
    </lineage>
</organism>
<reference evidence="2" key="1">
    <citation type="submission" date="2016-12" db="EMBL/GenBank/DDBJ databases">
        <authorList>
            <person name="Varghese N."/>
            <person name="Submissions S."/>
        </authorList>
    </citation>
    <scope>NUCLEOTIDE SEQUENCE [LARGE SCALE GENOMIC DNA]</scope>
    <source>
        <strain evidence="2">DSM 25035</strain>
    </source>
</reference>
<proteinExistence type="predicted"/>
<dbReference type="Pfam" id="PF01257">
    <property type="entry name" value="2Fe-2S_thioredx"/>
    <property type="match status" value="1"/>
</dbReference>
<dbReference type="Proteomes" id="UP000184609">
    <property type="component" value="Unassembled WGS sequence"/>
</dbReference>
<gene>
    <name evidence="1" type="ORF">SAMN04488108_0242</name>
</gene>
<protein>
    <submittedName>
        <fullName evidence="1">Thioredoxin-like [2Fe-2S] ferredoxin</fullName>
    </submittedName>
</protein>
<accession>A0A1M7Z441</accession>
<dbReference type="Gene3D" id="3.40.30.10">
    <property type="entry name" value="Glutaredoxin"/>
    <property type="match status" value="1"/>
</dbReference>